<keyword evidence="2" id="KW-0560">Oxidoreductase</keyword>
<feature type="non-terminal residue" evidence="2">
    <location>
        <position position="159"/>
    </location>
</feature>
<evidence type="ECO:0000256" key="1">
    <source>
        <dbReference type="SAM" id="MobiDB-lite"/>
    </source>
</evidence>
<protein>
    <submittedName>
        <fullName evidence="2">Bacterioferritin</fullName>
        <ecNumber evidence="2">1.16.3.1</ecNumber>
    </submittedName>
</protein>
<dbReference type="AlphaFoldDB" id="A0A6J4T4Y9"/>
<feature type="region of interest" description="Disordered" evidence="1">
    <location>
        <begin position="1"/>
        <end position="159"/>
    </location>
</feature>
<proteinExistence type="predicted"/>
<name>A0A6J4T4Y9_9SPHN</name>
<accession>A0A6J4T4Y9</accession>
<organism evidence="2">
    <name type="scientific">uncultured Sphingomonas sp</name>
    <dbReference type="NCBI Taxonomy" id="158754"/>
    <lineage>
        <taxon>Bacteria</taxon>
        <taxon>Pseudomonadati</taxon>
        <taxon>Pseudomonadota</taxon>
        <taxon>Alphaproteobacteria</taxon>
        <taxon>Sphingomonadales</taxon>
        <taxon>Sphingomonadaceae</taxon>
        <taxon>Sphingomonas</taxon>
        <taxon>environmental samples</taxon>
    </lineage>
</organism>
<feature type="compositionally biased region" description="Basic and acidic residues" evidence="1">
    <location>
        <begin position="95"/>
        <end position="106"/>
    </location>
</feature>
<gene>
    <name evidence="2" type="ORF">AVDCRST_MAG44-1541</name>
</gene>
<evidence type="ECO:0000313" key="2">
    <source>
        <dbReference type="EMBL" id="CAA9513636.1"/>
    </source>
</evidence>
<feature type="compositionally biased region" description="Basic and acidic residues" evidence="1">
    <location>
        <begin position="134"/>
        <end position="159"/>
    </location>
</feature>
<feature type="compositionally biased region" description="Basic residues" evidence="1">
    <location>
        <begin position="122"/>
        <end position="133"/>
    </location>
</feature>
<feature type="compositionally biased region" description="Basic and acidic residues" evidence="1">
    <location>
        <begin position="34"/>
        <end position="60"/>
    </location>
</feature>
<dbReference type="GO" id="GO:0004322">
    <property type="term" value="F:ferroxidase activity"/>
    <property type="evidence" value="ECO:0007669"/>
    <property type="project" value="UniProtKB-EC"/>
</dbReference>
<dbReference type="EMBL" id="CADCVY010000104">
    <property type="protein sequence ID" value="CAA9513636.1"/>
    <property type="molecule type" value="Genomic_DNA"/>
</dbReference>
<reference evidence="2" key="1">
    <citation type="submission" date="2020-02" db="EMBL/GenBank/DDBJ databases">
        <authorList>
            <person name="Meier V. D."/>
        </authorList>
    </citation>
    <scope>NUCLEOTIDE SEQUENCE</scope>
    <source>
        <strain evidence="2">AVDCRST_MAG44</strain>
    </source>
</reference>
<sequence length="159" mass="18011">EGRSAGHPAVEPGAQERADRDQPILAALPHARQLGRDQARRLRAPRVDRRDEARRPDHRAGAIPRWATQSTGARSPAHRRECRRSAARRLGGGARRGDGLPRADRPRRNRPRLCDPRPCPRNPRRRGTAHRFHRDPIRAHPPDRHPELRPAAERAGRGL</sequence>
<feature type="compositionally biased region" description="Basic residues" evidence="1">
    <location>
        <begin position="76"/>
        <end position="87"/>
    </location>
</feature>
<dbReference type="EC" id="1.16.3.1" evidence="2"/>
<feature type="non-terminal residue" evidence="2">
    <location>
        <position position="1"/>
    </location>
</feature>